<dbReference type="SUPFAM" id="SSF53335">
    <property type="entry name" value="S-adenosyl-L-methionine-dependent methyltransferases"/>
    <property type="match status" value="1"/>
</dbReference>
<dbReference type="Proteomes" id="UP000013750">
    <property type="component" value="Unassembled WGS sequence"/>
</dbReference>
<dbReference type="SMART" id="SM00490">
    <property type="entry name" value="HELICc"/>
    <property type="match status" value="1"/>
</dbReference>
<feature type="compositionally biased region" description="Basic and acidic residues" evidence="2">
    <location>
        <begin position="270"/>
        <end position="292"/>
    </location>
</feature>
<keyword evidence="4" id="KW-0378">Hydrolase</keyword>
<dbReference type="InterPro" id="IPR027417">
    <property type="entry name" value="P-loop_NTPase"/>
</dbReference>
<dbReference type="Proteomes" id="UP000014160">
    <property type="component" value="Unassembled WGS sequence"/>
</dbReference>
<dbReference type="GO" id="GO:0009007">
    <property type="term" value="F:site-specific DNA-methyltransferase (adenine-specific) activity"/>
    <property type="evidence" value="ECO:0007669"/>
    <property type="project" value="UniProtKB-EC"/>
</dbReference>
<accession>R2XA70</accession>
<evidence type="ECO:0000256" key="1">
    <source>
        <dbReference type="SAM" id="Coils"/>
    </source>
</evidence>
<dbReference type="InterPro" id="IPR000330">
    <property type="entry name" value="SNF2_N"/>
</dbReference>
<comment type="caution">
    <text evidence="4">The sequence shown here is derived from an EMBL/GenBank/DDBJ whole genome shotgun (WGS) entry which is preliminary data.</text>
</comment>
<dbReference type="EMBL" id="ASWH01000005">
    <property type="protein sequence ID" value="EOW77206.1"/>
    <property type="molecule type" value="Genomic_DNA"/>
</dbReference>
<keyword evidence="4" id="KW-0347">Helicase</keyword>
<feature type="region of interest" description="Disordered" evidence="2">
    <location>
        <begin position="918"/>
        <end position="937"/>
    </location>
</feature>
<dbReference type="GO" id="GO:0006304">
    <property type="term" value="P:DNA modification"/>
    <property type="evidence" value="ECO:0007669"/>
    <property type="project" value="InterPro"/>
</dbReference>
<evidence type="ECO:0000313" key="6">
    <source>
        <dbReference type="Proteomes" id="UP000013750"/>
    </source>
</evidence>
<gene>
    <name evidence="5" type="ORF">I592_04182</name>
    <name evidence="4" type="ORF">UKC_04158</name>
</gene>
<keyword evidence="4" id="KW-0067">ATP-binding</keyword>
<dbReference type="InterPro" id="IPR052933">
    <property type="entry name" value="DNA_Protect_Modify"/>
</dbReference>
<dbReference type="PRINTS" id="PR00507">
    <property type="entry name" value="N12N6MTFRASE"/>
</dbReference>
<dbReference type="PATRIC" id="fig|1158614.3.peg.4131"/>
<dbReference type="Pfam" id="PF00271">
    <property type="entry name" value="Helicase_C"/>
    <property type="match status" value="1"/>
</dbReference>
<feature type="compositionally biased region" description="Polar residues" evidence="2">
    <location>
        <begin position="2223"/>
        <end position="2241"/>
    </location>
</feature>
<dbReference type="Pfam" id="PF07669">
    <property type="entry name" value="Eco57I"/>
    <property type="match status" value="1"/>
</dbReference>
<proteinExistence type="predicted"/>
<dbReference type="PANTHER" id="PTHR41313:SF1">
    <property type="entry name" value="DNA METHYLASE ADENINE-SPECIFIC DOMAIN-CONTAINING PROTEIN"/>
    <property type="match status" value="1"/>
</dbReference>
<feature type="compositionally biased region" description="Low complexity" evidence="2">
    <location>
        <begin position="338"/>
        <end position="362"/>
    </location>
</feature>
<feature type="compositionally biased region" description="Polar residues" evidence="2">
    <location>
        <begin position="293"/>
        <end position="323"/>
    </location>
</feature>
<evidence type="ECO:0000313" key="5">
    <source>
        <dbReference type="EMBL" id="EOW77206.1"/>
    </source>
</evidence>
<dbReference type="eggNOG" id="COG0827">
    <property type="taxonomic scope" value="Bacteria"/>
</dbReference>
<organism evidence="4 6">
    <name type="scientific">Enterococcus gilvus ATCC BAA-350</name>
    <dbReference type="NCBI Taxonomy" id="1158614"/>
    <lineage>
        <taxon>Bacteria</taxon>
        <taxon>Bacillati</taxon>
        <taxon>Bacillota</taxon>
        <taxon>Bacilli</taxon>
        <taxon>Lactobacillales</taxon>
        <taxon>Enterococcaceae</taxon>
        <taxon>Enterococcus</taxon>
    </lineage>
</organism>
<dbReference type="Gene3D" id="3.40.50.300">
    <property type="entry name" value="P-loop containing nucleotide triphosphate hydrolases"/>
    <property type="match status" value="2"/>
</dbReference>
<keyword evidence="4" id="KW-0547">Nucleotide-binding</keyword>
<dbReference type="HOGENOM" id="CLU_000181_0_1_9"/>
<evidence type="ECO:0000256" key="2">
    <source>
        <dbReference type="SAM" id="MobiDB-lite"/>
    </source>
</evidence>
<dbReference type="PANTHER" id="PTHR41313">
    <property type="entry name" value="ADENINE-SPECIFIC METHYLTRANSFERASE"/>
    <property type="match status" value="1"/>
</dbReference>
<evidence type="ECO:0000313" key="4">
    <source>
        <dbReference type="EMBL" id="EOI51483.1"/>
    </source>
</evidence>
<keyword evidence="7" id="KW-1185">Reference proteome</keyword>
<feature type="domain" description="Helicase C-terminal" evidence="3">
    <location>
        <begin position="1835"/>
        <end position="2007"/>
    </location>
</feature>
<dbReference type="SUPFAM" id="SSF52540">
    <property type="entry name" value="P-loop containing nucleoside triphosphate hydrolases"/>
    <property type="match status" value="2"/>
</dbReference>
<dbReference type="eggNOG" id="COG4646">
    <property type="taxonomic scope" value="Bacteria"/>
</dbReference>
<dbReference type="EMBL" id="AJDQ01000034">
    <property type="protein sequence ID" value="EOI51483.1"/>
    <property type="molecule type" value="Genomic_DNA"/>
</dbReference>
<feature type="coiled-coil region" evidence="1">
    <location>
        <begin position="2165"/>
        <end position="2192"/>
    </location>
</feature>
<dbReference type="PROSITE" id="PS51194">
    <property type="entry name" value="HELICASE_CTER"/>
    <property type="match status" value="1"/>
</dbReference>
<dbReference type="InterPro" id="IPR011639">
    <property type="entry name" value="MethylTrfase_TaqI-like_dom"/>
</dbReference>
<dbReference type="Pfam" id="PF00176">
    <property type="entry name" value="SNF2-rel_dom"/>
    <property type="match status" value="1"/>
</dbReference>
<protein>
    <submittedName>
        <fullName evidence="4">Helicase</fullName>
    </submittedName>
</protein>
<dbReference type="eggNOG" id="COG0553">
    <property type="taxonomic scope" value="Bacteria"/>
</dbReference>
<evidence type="ECO:0000313" key="7">
    <source>
        <dbReference type="Proteomes" id="UP000014160"/>
    </source>
</evidence>
<reference evidence="4 6" key="1">
    <citation type="submission" date="2013-02" db="EMBL/GenBank/DDBJ databases">
        <title>The Genome Sequence of Enterococcus gilvus ATCC BAA-350.</title>
        <authorList>
            <consortium name="The Broad Institute Genome Sequencing Platform"/>
            <consortium name="The Broad Institute Genome Sequencing Center for Infectious Disease"/>
            <person name="Earl A.M."/>
            <person name="Gilmore M.S."/>
            <person name="Lebreton F."/>
            <person name="Walker B."/>
            <person name="Young S.K."/>
            <person name="Zeng Q."/>
            <person name="Gargeya S."/>
            <person name="Fitzgerald M."/>
            <person name="Haas B."/>
            <person name="Abouelleil A."/>
            <person name="Alvarado L."/>
            <person name="Arachchi H.M."/>
            <person name="Berlin A.M."/>
            <person name="Chapman S.B."/>
            <person name="Dewar J."/>
            <person name="Goldberg J."/>
            <person name="Griggs A."/>
            <person name="Gujja S."/>
            <person name="Hansen M."/>
            <person name="Howarth C."/>
            <person name="Imamovic A."/>
            <person name="Larimer J."/>
            <person name="McCowan C."/>
            <person name="Murphy C."/>
            <person name="Neiman D."/>
            <person name="Pearson M."/>
            <person name="Priest M."/>
            <person name="Roberts A."/>
            <person name="Saif S."/>
            <person name="Shea T."/>
            <person name="Sisk P."/>
            <person name="Sykes S."/>
            <person name="Wortman J."/>
            <person name="Nusbaum C."/>
            <person name="Birren B."/>
        </authorList>
    </citation>
    <scope>NUCLEOTIDE SEQUENCE [LARGE SCALE GENOMIC DNA]</scope>
    <source>
        <strain evidence="4 6">ATCC BAA-350</strain>
    </source>
</reference>
<dbReference type="CDD" id="cd02440">
    <property type="entry name" value="AdoMet_MTases"/>
    <property type="match status" value="1"/>
</dbReference>
<dbReference type="GO" id="GO:0004386">
    <property type="term" value="F:helicase activity"/>
    <property type="evidence" value="ECO:0007669"/>
    <property type="project" value="UniProtKB-KW"/>
</dbReference>
<feature type="region of interest" description="Disordered" evidence="2">
    <location>
        <begin position="233"/>
        <end position="381"/>
    </location>
</feature>
<name>R2XA70_9ENTE</name>
<reference evidence="5 7" key="2">
    <citation type="submission" date="2013-03" db="EMBL/GenBank/DDBJ databases">
        <title>The Genome Sequence of Enterococcus gilvus ATCC BAA-350 (PacBio/Illumina hybrid assembly).</title>
        <authorList>
            <consortium name="The Broad Institute Genomics Platform"/>
            <consortium name="The Broad Institute Genome Sequencing Center for Infectious Disease"/>
            <person name="Earl A."/>
            <person name="Russ C."/>
            <person name="Gilmore M."/>
            <person name="Surin D."/>
            <person name="Walker B."/>
            <person name="Young S."/>
            <person name="Zeng Q."/>
            <person name="Gargeya S."/>
            <person name="Fitzgerald M."/>
            <person name="Haas B."/>
            <person name="Abouelleil A."/>
            <person name="Allen A.W."/>
            <person name="Alvarado L."/>
            <person name="Arachchi H.M."/>
            <person name="Berlin A.M."/>
            <person name="Chapman S.B."/>
            <person name="Gainer-Dewar J."/>
            <person name="Goldberg J."/>
            <person name="Griggs A."/>
            <person name="Gujja S."/>
            <person name="Hansen M."/>
            <person name="Howarth C."/>
            <person name="Imamovic A."/>
            <person name="Ireland A."/>
            <person name="Larimer J."/>
            <person name="McCowan C."/>
            <person name="Murphy C."/>
            <person name="Pearson M."/>
            <person name="Poon T.W."/>
            <person name="Priest M."/>
            <person name="Roberts A."/>
            <person name="Saif S."/>
            <person name="Shea T."/>
            <person name="Sisk P."/>
            <person name="Sykes S."/>
            <person name="Wortman J."/>
            <person name="Nusbaum C."/>
            <person name="Birren B."/>
        </authorList>
    </citation>
    <scope>NUCLEOTIDE SEQUENCE [LARGE SCALE GENOMIC DNA]</scope>
    <source>
        <strain evidence="5 7">ATCC BAA-350</strain>
    </source>
</reference>
<dbReference type="GO" id="GO:0005524">
    <property type="term" value="F:ATP binding"/>
    <property type="evidence" value="ECO:0007669"/>
    <property type="project" value="InterPro"/>
</dbReference>
<dbReference type="SMART" id="SM00487">
    <property type="entry name" value="DEXDc"/>
    <property type="match status" value="1"/>
</dbReference>
<evidence type="ECO:0000259" key="3">
    <source>
        <dbReference type="PROSITE" id="PS51194"/>
    </source>
</evidence>
<sequence>MSLSDYWENQPGRLEHQDLKGMYRTIIESVTSSEPEILQFLEYSSQLYKYEMDSLLFAYGQNPMATYLADFQTWKNVQRSVKRGSKAIKVLHQSENGRFYHSNLFDVSQTVGREINFPNWLMDKNEYQKVVNNAFPTNESQDDPLWQGIQENYALEDLATDHASDFPFYGELSEFMLQHKLGQSPRWKDYIECVEPLVNNPDLLVATLPRILKTNRNILSIIAATKNEFTKEQDYGQQSRQIGRVQSAAKTNQPGISKTNGTDTSNELSGEGRSDVSRSSEISTKSRSDSSRENNTTVSGGTETHLVSGTETNGAVDDLSQSKTTRDPNKGTDGIPETNGGDSTDSSEGSSTTNSKTESTEATDSRNGVTADSSNGIENPSKISFNQINAVLKVGSGVSGGKLRIQEYFSQETNTKKLVDFLKNEYGTGGMSNSGGTGLTIQFDGKGFRIGHRFTENENAIHLSWNQVADHIKLLVSSGKYLTADEKIAYHERLDEKQQEKTSEYNKMSTRMEDTKSLEQDSTLFDSAAWTELPDDFRYQEINGRSYLINEKGEYEKDPVNVLFENGKTYYQTIEKTEISKKTDHETSQEELTINLFDFSYSDPVGSERANVSRKEDIPTIDRIDFTFPEDTKGFYGSTPKEKLHDNLAALNLLKQLESEDRLANSEEQTVLAKYVGWGGLSVIFDDSKDSYREEREELRQLLTDGEYESARESVLTAYYTDPMVIREIYSTLERFHFSSGRILDPAMGSGNFFSAMPEEMRENSSLYGVEIDSLSARLSKQLHQTVHIEESGFENTKFLEGSFDVVVSNVPFADQRITDNKTLDRYYIHDYFIKHSLDLVHSGGIVAVITSSGTMDKKDSYFREELSSQADLLGAVRLPNNTFQEIAGTEVTTDILFFRKKDRAIAEELEQKDSKKPEWVETTEVPSGIRREDGSLQPPMTINTYYDRRPSSVLGSFAFKNFRGGTYTVAPKEGQALQPLLSNQLKQLNGYFISAATAKINLPDVLPDTQQSDLSIDVDAPPYTFIEHGGEIYLHEQGQLVQQELKGVKKKRMVGMIGLRDQVSQVISYQQQIDYDPEVFQEHLKKLNDTYDRFVQEYGYLNTPTNTRLFYQDDRSALLSSIEAINKDGSYSKADIFEKPTIRPIEPVTEVGTAIEALNHSLSKYGKINFDYMQRIYSIEIDKIIQELDAHIFVDVETYLNNEKDIFSSYITKDAYLSGDVKQKLYLAQMMVSEESLFEKNIQALKEVIPKDLTVSEIDYDIGSSWLPLDMYHQFIKEVFDIPKPLIDDETVHVVYNRFSDHYHIEGKGYGNNSILLENEYGTERANGFVLLEKSLNLKTIQIFDQEVKYVNGERVTDSILNIKETMMARAKQEQLHHVFKDWLFKEPNRAEELLKIYNDRFNRIRPRLYDGSYLSFEGMNQDFELRPHQKNVVARIVENGRALMAHEVGAGKTASMISAGIMMKDQGLIQKPMYVVPNHLTEQFGQELLRFYPAKKVLVTTKKDFEKRNRHKFISKIATGDYDAVIIGHSQFEKIPLSKERKEAVIRKELNEVKEGISLEKSQSGQSWSLKQMVSFEKKLKERLKNLQNEDYKDQLLTFEELGVDFLFVDESHNYKNLYTYTKMSNVAGVNTSNSLRATDMYMKTQYLLEKHQGRGVVFATGTAISNSMSELYTLERYLQPDELARMNLTTFDRWASTFGEVVTAPEINPEGSGFRMKSRFAKFHNLPELMSSFSLVADIQTSDMLNLPVPEVQNGKPKLVVSEPSEYQELKMMELADRADEIRTNNVDPREDNMLKITNEAKLMAIDARLLEEQAPVHEGGKLFKCVENVYKIWNDYSETQSTQIVFSDSGTPKPGKFNVYDEMKRLLIEKGIPDEQIAFIHSAKTDLQRERLFDKVRQGEVRILFGSTEKLGTGTNIQDKLIADHHLDVPWRPSDITQRDGRIVRQGNENTEVQLYRYVARNSFDSYLWQTQENKLKFINQIMSGKSIARTADDIDQTALNAAEAKALATSNPLLLEKMNVDKEVMNLQLLKSSWQTNQIALNQRVETEYPKRLDELSALLNHVSEDNQLAAEQVSKEFSIVLNDRVYEDKKEALDVFNALLPSKFGDFTTTRLGEYCGFDITATQSQFGQVILTLKNQGAYEVAVERDGKGSFIRMSNVLKSLPDQLNDLRNEQADLTKKMEQATVQLQKSFDQDQELSELLKQQTAINLRIEMGDKSSSIDNKQSNMTGPTIEISSKTHVDEQSNAYLVEQQR</sequence>
<dbReference type="InterPro" id="IPR014001">
    <property type="entry name" value="Helicase_ATP-bd"/>
</dbReference>
<dbReference type="Gene3D" id="3.40.50.150">
    <property type="entry name" value="Vaccinia Virus protein VP39"/>
    <property type="match status" value="1"/>
</dbReference>
<feature type="compositionally biased region" description="Polar residues" evidence="2">
    <location>
        <begin position="248"/>
        <end position="268"/>
    </location>
</feature>
<feature type="compositionally biased region" description="Polar residues" evidence="2">
    <location>
        <begin position="365"/>
        <end position="381"/>
    </location>
</feature>
<dbReference type="InterPro" id="IPR001650">
    <property type="entry name" value="Helicase_C-like"/>
</dbReference>
<feature type="region of interest" description="Disordered" evidence="2">
    <location>
        <begin position="2223"/>
        <end position="2259"/>
    </location>
</feature>
<keyword evidence="1" id="KW-0175">Coiled coil</keyword>
<dbReference type="InterPro" id="IPR029063">
    <property type="entry name" value="SAM-dependent_MTases_sf"/>
</dbReference>